<evidence type="ECO:0000256" key="2">
    <source>
        <dbReference type="ARBA" id="ARBA00022448"/>
    </source>
</evidence>
<dbReference type="PANTHER" id="PTHR45663:SF11">
    <property type="entry name" value="GEO12009P1"/>
    <property type="match status" value="1"/>
</dbReference>
<keyword evidence="2" id="KW-0813">Transport</keyword>
<evidence type="ECO:0000313" key="9">
    <source>
        <dbReference type="EMBL" id="AKM81833.1"/>
    </source>
</evidence>
<dbReference type="InterPro" id="IPR013766">
    <property type="entry name" value="Thioredoxin_domain"/>
</dbReference>
<evidence type="ECO:0000256" key="4">
    <source>
        <dbReference type="ARBA" id="ARBA00023157"/>
    </source>
</evidence>
<keyword evidence="4 7" id="KW-1015">Disulfide bond</keyword>
<keyword evidence="5 7" id="KW-0676">Redox-active center</keyword>
<evidence type="ECO:0000259" key="8">
    <source>
        <dbReference type="PROSITE" id="PS51352"/>
    </source>
</evidence>
<sequence length="103" mass="11191">MSLIEWQEKEFNDFVADGGSGVVEFGAPWCGACKATEPQIEEVAMKHTDLKFAKIDVGKNSSLASKMGVMSLPNVIIFNGGKVKEQMIGMTPSKVLEEKLAKI</sequence>
<dbReference type="STRING" id="1618337.UT28_C0001G0014"/>
<feature type="disulfide bond" description="Redox-active" evidence="7">
    <location>
        <begin position="30"/>
        <end position="33"/>
    </location>
</feature>
<accession>A0A0G4B335</accession>
<organism evidence="9 10">
    <name type="scientific">Berkelbacteria bacterium GW2011_GWE1_39_12</name>
    <dbReference type="NCBI Taxonomy" id="1618337"/>
    <lineage>
        <taxon>Bacteria</taxon>
        <taxon>Candidatus Berkelbacteria</taxon>
    </lineage>
</organism>
<evidence type="ECO:0000256" key="1">
    <source>
        <dbReference type="ARBA" id="ARBA00008987"/>
    </source>
</evidence>
<evidence type="ECO:0000256" key="6">
    <source>
        <dbReference type="PIRNR" id="PIRNR000077"/>
    </source>
</evidence>
<dbReference type="SUPFAM" id="SSF52833">
    <property type="entry name" value="Thioredoxin-like"/>
    <property type="match status" value="1"/>
</dbReference>
<dbReference type="KEGG" id="bbgw:UT28_C0001G0014"/>
<dbReference type="InterPro" id="IPR005746">
    <property type="entry name" value="Thioredoxin"/>
</dbReference>
<dbReference type="Proteomes" id="UP000035648">
    <property type="component" value="Chromosome"/>
</dbReference>
<comment type="similarity">
    <text evidence="1 6">Belongs to the thioredoxin family.</text>
</comment>
<protein>
    <recommendedName>
        <fullName evidence="6">Thioredoxin</fullName>
    </recommendedName>
</protein>
<reference evidence="9 10" key="1">
    <citation type="journal article" date="2015" name="Nature">
        <title>rRNA introns, odd ribosomes, and small enigmatic genomes across a large radiation of phyla.</title>
        <authorList>
            <person name="Brown C.T."/>
            <person name="Hug L.A."/>
            <person name="Thomas B.C."/>
            <person name="Sharon I."/>
            <person name="Castelle C.J."/>
            <person name="Singh A."/>
            <person name="Wilkins M.J."/>
            <person name="Williams K.H."/>
            <person name="Banfield J.F."/>
        </authorList>
    </citation>
    <scope>NUCLEOTIDE SEQUENCE [LARGE SCALE GENOMIC DNA]</scope>
</reference>
<dbReference type="Pfam" id="PF00085">
    <property type="entry name" value="Thioredoxin"/>
    <property type="match status" value="1"/>
</dbReference>
<name>A0A0G4B335_9BACT</name>
<evidence type="ECO:0000313" key="10">
    <source>
        <dbReference type="Proteomes" id="UP000035648"/>
    </source>
</evidence>
<dbReference type="PIRSF" id="PIRSF000077">
    <property type="entry name" value="Thioredoxin"/>
    <property type="match status" value="1"/>
</dbReference>
<evidence type="ECO:0000256" key="3">
    <source>
        <dbReference type="ARBA" id="ARBA00022982"/>
    </source>
</evidence>
<dbReference type="AlphaFoldDB" id="A0A0G4B335"/>
<dbReference type="PROSITE" id="PS51352">
    <property type="entry name" value="THIOREDOXIN_2"/>
    <property type="match status" value="1"/>
</dbReference>
<gene>
    <name evidence="9" type="ORF">UT28_C0001G0014</name>
</gene>
<dbReference type="GO" id="GO:0005737">
    <property type="term" value="C:cytoplasm"/>
    <property type="evidence" value="ECO:0007669"/>
    <property type="project" value="TreeGrafter"/>
</dbReference>
<dbReference type="EMBL" id="CP011213">
    <property type="protein sequence ID" value="AKM81833.1"/>
    <property type="molecule type" value="Genomic_DNA"/>
</dbReference>
<keyword evidence="3" id="KW-0249">Electron transport</keyword>
<dbReference type="InterPro" id="IPR036249">
    <property type="entry name" value="Thioredoxin-like_sf"/>
</dbReference>
<feature type="domain" description="Thioredoxin" evidence="8">
    <location>
        <begin position="1"/>
        <end position="103"/>
    </location>
</feature>
<evidence type="ECO:0000256" key="7">
    <source>
        <dbReference type="PIRSR" id="PIRSR000077-4"/>
    </source>
</evidence>
<evidence type="ECO:0000256" key="5">
    <source>
        <dbReference type="ARBA" id="ARBA00023284"/>
    </source>
</evidence>
<dbReference type="Gene3D" id="3.40.30.10">
    <property type="entry name" value="Glutaredoxin"/>
    <property type="match status" value="1"/>
</dbReference>
<dbReference type="CDD" id="cd02947">
    <property type="entry name" value="TRX_family"/>
    <property type="match status" value="1"/>
</dbReference>
<dbReference type="GO" id="GO:0015035">
    <property type="term" value="F:protein-disulfide reductase activity"/>
    <property type="evidence" value="ECO:0007669"/>
    <property type="project" value="InterPro"/>
</dbReference>
<dbReference type="PANTHER" id="PTHR45663">
    <property type="entry name" value="GEO12009P1"/>
    <property type="match status" value="1"/>
</dbReference>
<proteinExistence type="inferred from homology"/>